<evidence type="ECO:0000256" key="2">
    <source>
        <dbReference type="ARBA" id="ARBA00022741"/>
    </source>
</evidence>
<evidence type="ECO:0000256" key="3">
    <source>
        <dbReference type="ARBA" id="ARBA00022840"/>
    </source>
</evidence>
<protein>
    <submittedName>
        <fullName evidence="5">ABC transporter ATP-binding protein</fullName>
    </submittedName>
</protein>
<dbReference type="PANTHER" id="PTHR45772:SF7">
    <property type="entry name" value="AMINO ACID ABC TRANSPORTER ATP-BINDING PROTEIN"/>
    <property type="match status" value="1"/>
</dbReference>
<dbReference type="InterPro" id="IPR003439">
    <property type="entry name" value="ABC_transporter-like_ATP-bd"/>
</dbReference>
<dbReference type="GO" id="GO:0015188">
    <property type="term" value="F:L-isoleucine transmembrane transporter activity"/>
    <property type="evidence" value="ECO:0007669"/>
    <property type="project" value="TreeGrafter"/>
</dbReference>
<gene>
    <name evidence="5" type="ORF">HGB48_19415</name>
</gene>
<comment type="caution">
    <text evidence="5">The sequence shown here is derived from an EMBL/GenBank/DDBJ whole genome shotgun (WGS) entry which is preliminary data.</text>
</comment>
<proteinExistence type="predicted"/>
<dbReference type="SUPFAM" id="SSF52540">
    <property type="entry name" value="P-loop containing nucleoside triphosphate hydrolases"/>
    <property type="match status" value="1"/>
</dbReference>
<dbReference type="GO" id="GO:1903806">
    <property type="term" value="P:L-isoleucine import across plasma membrane"/>
    <property type="evidence" value="ECO:0007669"/>
    <property type="project" value="TreeGrafter"/>
</dbReference>
<sequence length="264" mass="27990">MTEPEEEPPAAGTATDEPPVLRTRGLERRFGGLLAVSRVDLALPPGRTLGVIGPNGAGKSTLVNLISGHLKPTAGSVHVGGRDLTGARPWRVAHAGVARTFQIVKPFRGLTVADNVAVAVMFGASPVRSPAHARREAAGVLERVGLGGRGDVPPAELSVADARRLELAKALALRPRVLLLDEVLAGLRPAEIDPALALIDELRRDGLAVLIIEHIVQAIAAISDEILVLHHGTVLTQGPPRQVLSDERVVEAYLGHRYTRKNRS</sequence>
<keyword evidence="2" id="KW-0547">Nucleotide-binding</keyword>
<keyword evidence="1" id="KW-0813">Transport</keyword>
<dbReference type="InterPro" id="IPR051120">
    <property type="entry name" value="ABC_AA/LPS_Transport"/>
</dbReference>
<dbReference type="SMART" id="SM00382">
    <property type="entry name" value="AAA"/>
    <property type="match status" value="1"/>
</dbReference>
<keyword evidence="3 5" id="KW-0067">ATP-binding</keyword>
<dbReference type="GO" id="GO:0005886">
    <property type="term" value="C:plasma membrane"/>
    <property type="evidence" value="ECO:0007669"/>
    <property type="project" value="TreeGrafter"/>
</dbReference>
<dbReference type="Pfam" id="PF12399">
    <property type="entry name" value="BCA_ABC_TP_C"/>
    <property type="match status" value="1"/>
</dbReference>
<dbReference type="PROSITE" id="PS50893">
    <property type="entry name" value="ABC_TRANSPORTER_2"/>
    <property type="match status" value="1"/>
</dbReference>
<feature type="domain" description="ABC transporter" evidence="4">
    <location>
        <begin position="21"/>
        <end position="256"/>
    </location>
</feature>
<organism evidence="5 6">
    <name type="scientific">Actinomadura latina</name>
    <dbReference type="NCBI Taxonomy" id="163603"/>
    <lineage>
        <taxon>Bacteria</taxon>
        <taxon>Bacillati</taxon>
        <taxon>Actinomycetota</taxon>
        <taxon>Actinomycetes</taxon>
        <taxon>Streptosporangiales</taxon>
        <taxon>Thermomonosporaceae</taxon>
        <taxon>Actinomadura</taxon>
    </lineage>
</organism>
<dbReference type="EMBL" id="JAAXPI010000027">
    <property type="protein sequence ID" value="NKZ05899.1"/>
    <property type="molecule type" value="Genomic_DNA"/>
</dbReference>
<dbReference type="GO" id="GO:0015808">
    <property type="term" value="P:L-alanine transport"/>
    <property type="evidence" value="ECO:0007669"/>
    <property type="project" value="TreeGrafter"/>
</dbReference>
<dbReference type="RefSeq" id="WP_067632007.1">
    <property type="nucleotide sequence ID" value="NZ_JAAXPI010000027.1"/>
</dbReference>
<dbReference type="GO" id="GO:0015192">
    <property type="term" value="F:L-phenylalanine transmembrane transporter activity"/>
    <property type="evidence" value="ECO:0007669"/>
    <property type="project" value="TreeGrafter"/>
</dbReference>
<evidence type="ECO:0000313" key="6">
    <source>
        <dbReference type="Proteomes" id="UP000579250"/>
    </source>
</evidence>
<dbReference type="Proteomes" id="UP000579250">
    <property type="component" value="Unassembled WGS sequence"/>
</dbReference>
<dbReference type="GO" id="GO:0005524">
    <property type="term" value="F:ATP binding"/>
    <property type="evidence" value="ECO:0007669"/>
    <property type="project" value="UniProtKB-KW"/>
</dbReference>
<dbReference type="GO" id="GO:0005304">
    <property type="term" value="F:L-valine transmembrane transporter activity"/>
    <property type="evidence" value="ECO:0007669"/>
    <property type="project" value="TreeGrafter"/>
</dbReference>
<dbReference type="InterPro" id="IPR032823">
    <property type="entry name" value="BCA_ABC_TP_C"/>
</dbReference>
<dbReference type="Pfam" id="PF00005">
    <property type="entry name" value="ABC_tran"/>
    <property type="match status" value="1"/>
</dbReference>
<evidence type="ECO:0000313" key="5">
    <source>
        <dbReference type="EMBL" id="NKZ05899.1"/>
    </source>
</evidence>
<name>A0A846YZB7_9ACTN</name>
<reference evidence="5 6" key="1">
    <citation type="submission" date="2020-04" db="EMBL/GenBank/DDBJ databases">
        <title>MicrobeNet Type strains.</title>
        <authorList>
            <person name="Nicholson A.C."/>
        </authorList>
    </citation>
    <scope>NUCLEOTIDE SEQUENCE [LARGE SCALE GENOMIC DNA]</scope>
    <source>
        <strain evidence="5 6">ATCC BAA-277</strain>
    </source>
</reference>
<dbReference type="CDD" id="cd03219">
    <property type="entry name" value="ABC_Mj1267_LivG_branched"/>
    <property type="match status" value="1"/>
</dbReference>
<dbReference type="GO" id="GO:0016887">
    <property type="term" value="F:ATP hydrolysis activity"/>
    <property type="evidence" value="ECO:0007669"/>
    <property type="project" value="InterPro"/>
</dbReference>
<evidence type="ECO:0000256" key="1">
    <source>
        <dbReference type="ARBA" id="ARBA00022448"/>
    </source>
</evidence>
<dbReference type="GO" id="GO:0042941">
    <property type="term" value="P:D-alanine transmembrane transport"/>
    <property type="evidence" value="ECO:0007669"/>
    <property type="project" value="TreeGrafter"/>
</dbReference>
<dbReference type="Gene3D" id="3.40.50.300">
    <property type="entry name" value="P-loop containing nucleotide triphosphate hydrolases"/>
    <property type="match status" value="1"/>
</dbReference>
<dbReference type="InterPro" id="IPR003593">
    <property type="entry name" value="AAA+_ATPase"/>
</dbReference>
<dbReference type="GO" id="GO:1903805">
    <property type="term" value="P:L-valine import across plasma membrane"/>
    <property type="evidence" value="ECO:0007669"/>
    <property type="project" value="TreeGrafter"/>
</dbReference>
<keyword evidence="6" id="KW-1185">Reference proteome</keyword>
<dbReference type="PANTHER" id="PTHR45772">
    <property type="entry name" value="CONSERVED COMPONENT OF ABC TRANSPORTER FOR NATURAL AMINO ACIDS-RELATED"/>
    <property type="match status" value="1"/>
</dbReference>
<dbReference type="AlphaFoldDB" id="A0A846YZB7"/>
<dbReference type="InterPro" id="IPR027417">
    <property type="entry name" value="P-loop_NTPase"/>
</dbReference>
<evidence type="ECO:0000259" key="4">
    <source>
        <dbReference type="PROSITE" id="PS50893"/>
    </source>
</evidence>
<accession>A0A846YZB7</accession>